<dbReference type="AlphaFoldDB" id="A0A8T2SH71"/>
<organism evidence="11 12">
    <name type="scientific">Ceratopteris richardii</name>
    <name type="common">Triangle waterfern</name>
    <dbReference type="NCBI Taxonomy" id="49495"/>
    <lineage>
        <taxon>Eukaryota</taxon>
        <taxon>Viridiplantae</taxon>
        <taxon>Streptophyta</taxon>
        <taxon>Embryophyta</taxon>
        <taxon>Tracheophyta</taxon>
        <taxon>Polypodiopsida</taxon>
        <taxon>Polypodiidae</taxon>
        <taxon>Polypodiales</taxon>
        <taxon>Pteridineae</taxon>
        <taxon>Pteridaceae</taxon>
        <taxon>Parkerioideae</taxon>
        <taxon>Ceratopteris</taxon>
    </lineage>
</organism>
<feature type="domain" description="Dynein axonemal assembly factor 11-like CS" evidence="10">
    <location>
        <begin position="214"/>
        <end position="333"/>
    </location>
</feature>
<keyword evidence="5" id="KW-0677">Repeat</keyword>
<dbReference type="SUPFAM" id="SSF52058">
    <property type="entry name" value="L domain-like"/>
    <property type="match status" value="1"/>
</dbReference>
<dbReference type="InterPro" id="IPR056496">
    <property type="entry name" value="CS_DNAAF11_C"/>
</dbReference>
<evidence type="ECO:0000256" key="9">
    <source>
        <dbReference type="SAM" id="MobiDB-lite"/>
    </source>
</evidence>
<evidence type="ECO:0000256" key="7">
    <source>
        <dbReference type="ARBA" id="ARBA00023273"/>
    </source>
</evidence>
<reference evidence="11" key="1">
    <citation type="submission" date="2021-08" db="EMBL/GenBank/DDBJ databases">
        <title>WGS assembly of Ceratopteris richardii.</title>
        <authorList>
            <person name="Marchant D.B."/>
            <person name="Chen G."/>
            <person name="Jenkins J."/>
            <person name="Shu S."/>
            <person name="Leebens-Mack J."/>
            <person name="Grimwood J."/>
            <person name="Schmutz J."/>
            <person name="Soltis P."/>
            <person name="Soltis D."/>
            <person name="Chen Z.-H."/>
        </authorList>
    </citation>
    <scope>NUCLEOTIDE SEQUENCE</scope>
    <source>
        <strain evidence="11">Whitten #5841</strain>
        <tissue evidence="11">Leaf</tissue>
    </source>
</reference>
<evidence type="ECO:0000256" key="3">
    <source>
        <dbReference type="ARBA" id="ARBA00022490"/>
    </source>
</evidence>
<dbReference type="PROSITE" id="PS51450">
    <property type="entry name" value="LRR"/>
    <property type="match status" value="2"/>
</dbReference>
<dbReference type="Gene3D" id="3.80.10.10">
    <property type="entry name" value="Ribonuclease Inhibitor"/>
    <property type="match status" value="1"/>
</dbReference>
<keyword evidence="4" id="KW-0433">Leucine-rich repeat</keyword>
<dbReference type="FunFam" id="3.80.10.10:FF:000052">
    <property type="entry name" value="Leucine rich repeat containing 6"/>
    <property type="match status" value="1"/>
</dbReference>
<evidence type="ECO:0000256" key="5">
    <source>
        <dbReference type="ARBA" id="ARBA00022737"/>
    </source>
</evidence>
<evidence type="ECO:0000256" key="1">
    <source>
        <dbReference type="ARBA" id="ARBA00004138"/>
    </source>
</evidence>
<dbReference type="Pfam" id="PF14580">
    <property type="entry name" value="LRR_9"/>
    <property type="match status" value="1"/>
</dbReference>
<evidence type="ECO:0000313" key="12">
    <source>
        <dbReference type="Proteomes" id="UP000825935"/>
    </source>
</evidence>
<dbReference type="Proteomes" id="UP000825935">
    <property type="component" value="Chromosome 20"/>
</dbReference>
<evidence type="ECO:0000256" key="8">
    <source>
        <dbReference type="ARBA" id="ARBA00049982"/>
    </source>
</evidence>
<keyword evidence="7" id="KW-0966">Cell projection</keyword>
<evidence type="ECO:0000256" key="6">
    <source>
        <dbReference type="ARBA" id="ARBA00023069"/>
    </source>
</evidence>
<comment type="subcellular location">
    <subcellularLocation>
        <location evidence="1">Cell projection</location>
        <location evidence="1">Cilium</location>
    </subcellularLocation>
    <subcellularLocation>
        <location evidence="2">Cytoplasm</location>
    </subcellularLocation>
</comment>
<name>A0A8T2SH71_CERRI</name>
<dbReference type="PANTHER" id="PTHR18849:SF0">
    <property type="entry name" value="CILIA- AND FLAGELLA-ASSOCIATED PROTEIN 410-RELATED"/>
    <property type="match status" value="1"/>
</dbReference>
<dbReference type="InterPro" id="IPR001611">
    <property type="entry name" value="Leu-rich_rpt"/>
</dbReference>
<keyword evidence="12" id="KW-1185">Reference proteome</keyword>
<dbReference type="EMBL" id="CM035425">
    <property type="protein sequence ID" value="KAH7331717.1"/>
    <property type="molecule type" value="Genomic_DNA"/>
</dbReference>
<proteinExistence type="inferred from homology"/>
<dbReference type="PANTHER" id="PTHR18849">
    <property type="entry name" value="LEUCINE RICH REPEAT PROTEIN"/>
    <property type="match status" value="1"/>
</dbReference>
<evidence type="ECO:0000256" key="2">
    <source>
        <dbReference type="ARBA" id="ARBA00004496"/>
    </source>
</evidence>
<keyword evidence="6" id="KW-0969">Cilium</keyword>
<comment type="caution">
    <text evidence="11">The sequence shown here is derived from an EMBL/GenBank/DDBJ whole genome shotgun (WGS) entry which is preliminary data.</text>
</comment>
<dbReference type="Pfam" id="PF23602">
    <property type="entry name" value="CS_DNAAF11_C"/>
    <property type="match status" value="1"/>
</dbReference>
<dbReference type="SMART" id="SM00365">
    <property type="entry name" value="LRR_SD22"/>
    <property type="match status" value="2"/>
</dbReference>
<dbReference type="GO" id="GO:0005929">
    <property type="term" value="C:cilium"/>
    <property type="evidence" value="ECO:0007669"/>
    <property type="project" value="UniProtKB-SubCell"/>
</dbReference>
<evidence type="ECO:0000313" key="11">
    <source>
        <dbReference type="EMBL" id="KAH7331717.1"/>
    </source>
</evidence>
<keyword evidence="3" id="KW-0963">Cytoplasm</keyword>
<protein>
    <recommendedName>
        <fullName evidence="10">Dynein axonemal assembly factor 11-like CS domain-containing protein</fullName>
    </recommendedName>
</protein>
<dbReference type="GO" id="GO:0005737">
    <property type="term" value="C:cytoplasm"/>
    <property type="evidence" value="ECO:0007669"/>
    <property type="project" value="UniProtKB-SubCell"/>
</dbReference>
<dbReference type="OMA" id="QHRAVIV"/>
<feature type="region of interest" description="Disordered" evidence="9">
    <location>
        <begin position="219"/>
        <end position="247"/>
    </location>
</feature>
<evidence type="ECO:0000256" key="4">
    <source>
        <dbReference type="ARBA" id="ARBA00022614"/>
    </source>
</evidence>
<gene>
    <name evidence="11" type="ORF">KP509_20G047700</name>
</gene>
<dbReference type="OrthoDB" id="10250990at2759"/>
<dbReference type="InterPro" id="IPR032675">
    <property type="entry name" value="LRR_dom_sf"/>
</dbReference>
<sequence>MVGITEEMLKRRAEHNDGVLHSLEELVLQEEGLDRIEKILGTLCPHLKHLYMPNNLIPRIENLHRLKELQYLNLALNNITKIEGLEQCECLEKLDLTLNFLGQNELQSISKLSHNPSLKDLYLTGNPCQDFPGYRFFVIFTVPSLKRLDGVEVKPSERICAKQMFKSILEKLNNNINTTTEDISVNGETTINEKGQTVREYTPATRLAEHAELEEMRRVSKGQKEVSSLNPKKSQRHSGFDPLPSEGRIYQKNEGGWNFRLSESECKSKVLLDVPVGRYMDISLIDVDVQPTWVRVLVKGKLLQLMLPDEVNPDTSIAQRSNTTGNLLICMPKATCNSKINMQKPKTSSLFYSEGPKEPNKIKAKRGNDVHFALEENNQTETTTVDVMDKIADVTLEAPTNIGRASNALDETLGGFDSIGVQEFEQSNEVHFDDLPALE</sequence>
<comment type="similarity">
    <text evidence="8">Belongs to the tilB family.</text>
</comment>
<accession>A0A8T2SH71</accession>
<evidence type="ECO:0000259" key="10">
    <source>
        <dbReference type="Pfam" id="PF23602"/>
    </source>
</evidence>